<dbReference type="GO" id="GO:0016788">
    <property type="term" value="F:hydrolase activity, acting on ester bonds"/>
    <property type="evidence" value="ECO:0007669"/>
    <property type="project" value="InterPro"/>
</dbReference>
<feature type="region of interest" description="Disordered" evidence="1">
    <location>
        <begin position="1"/>
        <end position="44"/>
    </location>
</feature>
<evidence type="ECO:0000256" key="1">
    <source>
        <dbReference type="SAM" id="MobiDB-lite"/>
    </source>
</evidence>
<feature type="domain" description="Toxin SymE-like" evidence="2">
    <location>
        <begin position="58"/>
        <end position="112"/>
    </location>
</feature>
<dbReference type="AlphaFoldDB" id="A0A0K2ZWB1"/>
<dbReference type="Proteomes" id="UP000046187">
    <property type="component" value="Unassembled WGS sequence"/>
</dbReference>
<organism evidence="3 4">
    <name type="scientific">Xanthomonas graminis pv. arrhenatheri LMG 727</name>
    <dbReference type="NCBI Taxonomy" id="1195923"/>
    <lineage>
        <taxon>Bacteria</taxon>
        <taxon>Pseudomonadati</taxon>
        <taxon>Pseudomonadota</taxon>
        <taxon>Gammaproteobacteria</taxon>
        <taxon>Lysobacterales</taxon>
        <taxon>Lysobacteraceae</taxon>
        <taxon>Xanthomonas</taxon>
        <taxon>Xanthomonas translucens group</taxon>
        <taxon>Xanthomonas graminis</taxon>
    </lineage>
</organism>
<sequence>MHRFNRTTFTPPKAASASRTPKRRARSADTQADEHPATADASPFVAPAASRLRFRVPERCTMGYQHYDVRRAEDIVGCAVPKLRLSGRWLEQYGFAVGDALRVTVGRGVLLISRVPAAVVPSARAVGKKKSRAARAAPNPLRSKV</sequence>
<dbReference type="GO" id="GO:0003723">
    <property type="term" value="F:RNA binding"/>
    <property type="evidence" value="ECO:0007669"/>
    <property type="project" value="InterPro"/>
</dbReference>
<gene>
    <name evidence="3" type="ORF">XTALMG727_2674</name>
</gene>
<evidence type="ECO:0000259" key="2">
    <source>
        <dbReference type="Pfam" id="PF08845"/>
    </source>
</evidence>
<protein>
    <recommendedName>
        <fullName evidence="2">Toxin SymE-like domain-containing protein</fullName>
    </recommendedName>
</protein>
<name>A0A0K2ZWB1_9XANT</name>
<reference evidence="4" key="1">
    <citation type="submission" date="2015-07" db="EMBL/GenBank/DDBJ databases">
        <authorList>
            <person name="Wibberg D."/>
        </authorList>
    </citation>
    <scope>NUCLEOTIDE SEQUENCE [LARGE SCALE GENOMIC DNA]</scope>
</reference>
<proteinExistence type="predicted"/>
<dbReference type="Pfam" id="PF08845">
    <property type="entry name" value="SymE_toxin"/>
    <property type="match status" value="1"/>
</dbReference>
<feature type="compositionally biased region" description="Polar residues" evidence="1">
    <location>
        <begin position="1"/>
        <end position="10"/>
    </location>
</feature>
<dbReference type="GO" id="GO:0016070">
    <property type="term" value="P:RNA metabolic process"/>
    <property type="evidence" value="ECO:0007669"/>
    <property type="project" value="InterPro"/>
</dbReference>
<dbReference type="RefSeq" id="WP_231108307.1">
    <property type="nucleotide sequence ID" value="NZ_CXOI01000046.1"/>
</dbReference>
<dbReference type="EMBL" id="CXOI01000046">
    <property type="protein sequence ID" value="CTP89322.1"/>
    <property type="molecule type" value="Genomic_DNA"/>
</dbReference>
<keyword evidence="4" id="KW-1185">Reference proteome</keyword>
<accession>A0A0K2ZWB1</accession>
<dbReference type="GO" id="GO:0005737">
    <property type="term" value="C:cytoplasm"/>
    <property type="evidence" value="ECO:0007669"/>
    <property type="project" value="InterPro"/>
</dbReference>
<evidence type="ECO:0000313" key="3">
    <source>
        <dbReference type="EMBL" id="CTP89322.1"/>
    </source>
</evidence>
<dbReference type="InterPro" id="IPR014944">
    <property type="entry name" value="Toxin_SymE-like"/>
</dbReference>
<evidence type="ECO:0000313" key="4">
    <source>
        <dbReference type="Proteomes" id="UP000046187"/>
    </source>
</evidence>